<gene>
    <name evidence="1" type="ORF">SNE25_03140</name>
</gene>
<sequence length="190" mass="21283">MSSHHIVREKQEPALLVLGMDNFSEELLGQLLEWSPTVITTPHTAEKLDSFGIKIDWVITNKEEAVSQSDVKLLPAGDDTMTAAALKYLIANHYPAVNVVTDELQPDDFMLYADKINLVVFYHHQKIYAVNSGFSKWKPAGETIKLLFTPVGLNYTGMEQTGAGEYKTTNDGFFTLQFNQPFVLIAEEVD</sequence>
<dbReference type="RefSeq" id="WP_321563635.1">
    <property type="nucleotide sequence ID" value="NZ_CP139558.1"/>
</dbReference>
<reference evidence="1 2" key="1">
    <citation type="submission" date="2023-11" db="EMBL/GenBank/DDBJ databases">
        <title>Analysis of the Genomes of Mucilaginibacter gossypii cycad 4 and M. sabulilitoris SNA2: microbes with the potential for plant growth promotion.</title>
        <authorList>
            <person name="Hirsch A.M."/>
            <person name="Humm E."/>
            <person name="Rubbi M."/>
            <person name="Del Vecchio G."/>
            <person name="Ha S.M."/>
            <person name="Pellegrini M."/>
            <person name="Gunsalus R.P."/>
        </authorList>
    </citation>
    <scope>NUCLEOTIDE SEQUENCE [LARGE SCALE GENOMIC DNA]</scope>
    <source>
        <strain evidence="1 2">SNA2</strain>
    </source>
</reference>
<evidence type="ECO:0000313" key="1">
    <source>
        <dbReference type="EMBL" id="WPU94515.1"/>
    </source>
</evidence>
<name>A0ABZ0TMY8_9SPHI</name>
<evidence type="ECO:0000313" key="2">
    <source>
        <dbReference type="Proteomes" id="UP001324380"/>
    </source>
</evidence>
<dbReference type="Proteomes" id="UP001324380">
    <property type="component" value="Chromosome"/>
</dbReference>
<organism evidence="1 2">
    <name type="scientific">Mucilaginibacter sabulilitoris</name>
    <dbReference type="NCBI Taxonomy" id="1173583"/>
    <lineage>
        <taxon>Bacteria</taxon>
        <taxon>Pseudomonadati</taxon>
        <taxon>Bacteroidota</taxon>
        <taxon>Sphingobacteriia</taxon>
        <taxon>Sphingobacteriales</taxon>
        <taxon>Sphingobacteriaceae</taxon>
        <taxon>Mucilaginibacter</taxon>
    </lineage>
</organism>
<dbReference type="EMBL" id="CP139558">
    <property type="protein sequence ID" value="WPU94515.1"/>
    <property type="molecule type" value="Genomic_DNA"/>
</dbReference>
<keyword evidence="2" id="KW-1185">Reference proteome</keyword>
<protein>
    <submittedName>
        <fullName evidence="1">Thiamine pyrophosphokinase</fullName>
    </submittedName>
</protein>
<proteinExistence type="predicted"/>
<accession>A0ABZ0TMY8</accession>